<accession>A0A8G1UMU3</accession>
<dbReference type="SUPFAM" id="SSF48208">
    <property type="entry name" value="Six-hairpin glycosidases"/>
    <property type="match status" value="1"/>
</dbReference>
<organism evidence="4 5">
    <name type="scientific">Kitasatospora cineracea</name>
    <dbReference type="NCBI Taxonomy" id="88074"/>
    <lineage>
        <taxon>Bacteria</taxon>
        <taxon>Bacillati</taxon>
        <taxon>Actinomycetota</taxon>
        <taxon>Actinomycetes</taxon>
        <taxon>Kitasatosporales</taxon>
        <taxon>Streptomycetaceae</taxon>
        <taxon>Kitasatospora</taxon>
    </lineage>
</organism>
<evidence type="ECO:0000313" key="5">
    <source>
        <dbReference type="Proteomes" id="UP000267408"/>
    </source>
</evidence>
<dbReference type="Pfam" id="PF19291">
    <property type="entry name" value="TREH_N"/>
    <property type="match status" value="1"/>
</dbReference>
<evidence type="ECO:0000256" key="1">
    <source>
        <dbReference type="SAM" id="MobiDB-lite"/>
    </source>
</evidence>
<dbReference type="InterPro" id="IPR012341">
    <property type="entry name" value="6hp_glycosidase-like_sf"/>
</dbReference>
<gene>
    <name evidence="4" type="ORF">EDD39_5285</name>
</gene>
<name>A0A8G1UMU3_9ACTN</name>
<feature type="region of interest" description="Disordered" evidence="1">
    <location>
        <begin position="593"/>
        <end position="616"/>
    </location>
</feature>
<dbReference type="GO" id="GO:0005993">
    <property type="term" value="P:trehalose catabolic process"/>
    <property type="evidence" value="ECO:0007669"/>
    <property type="project" value="TreeGrafter"/>
</dbReference>
<evidence type="ECO:0000259" key="3">
    <source>
        <dbReference type="Pfam" id="PF19291"/>
    </source>
</evidence>
<dbReference type="RefSeq" id="WP_123559927.1">
    <property type="nucleotide sequence ID" value="NZ_RJVJ01000001.1"/>
</dbReference>
<comment type="caution">
    <text evidence="4">The sequence shown here is derived from an EMBL/GenBank/DDBJ whole genome shotgun (WGS) entry which is preliminary data.</text>
</comment>
<dbReference type="PANTHER" id="PTHR31616:SF10">
    <property type="entry name" value="TREHALASE"/>
    <property type="match status" value="1"/>
</dbReference>
<feature type="domain" description="GH15-like" evidence="2">
    <location>
        <begin position="252"/>
        <end position="585"/>
    </location>
</feature>
<dbReference type="InterPro" id="IPR011613">
    <property type="entry name" value="GH15-like"/>
</dbReference>
<dbReference type="EMBL" id="RJVJ01000001">
    <property type="protein sequence ID" value="ROR46976.1"/>
    <property type="molecule type" value="Genomic_DNA"/>
</dbReference>
<feature type="domain" description="Trehalase-like N-terminal" evidence="3">
    <location>
        <begin position="19"/>
        <end position="148"/>
    </location>
</feature>
<sequence>MAEEPGGADLVPRPHVLREYALLADGERGALVGPHGDLAWMCAPKWESDAVFSSLIGGGGTYTVTPCEERHVWGGSYEHGTLIWHSRWMTTDGAVECREALAFPGDPDRAVLLRRITAVDGDARVRVVLDPRAGFGRHGSHHLKLNDGVWSGRTGELRWRWSGAAGATPSGRAPGRPGEALRCEVTVPAGRHHDLVLELSAAALPREPVEPDAAWRATETAWARNRPALAHTIAPRDALHSHAVLRGLTTGGGGMAAAATMCLPERADTGRSYDYRYAWIRDQCYAGLAAASVEDTVLLDSAVRFVTARLLEDGPRLKPAYTCGGGAVPDERTLDLPGYPGGGDRIGNWVNQQFQLDALGEALQLLAAAASLDRLDTDGRRALQSAVAAIGQRWGEPEAGIWELEDRHWTHSRLACVAGLRVAATSVTGGASTTCSTLADAILAETSRTCLHPDGYWQRAPQDRRTDAALLLPPVRGALPAADPRTSATVRAVREHLGDDGYVYRYRHDQRPLEDSEGAFLLCGFALALAEHHQGDDYRAVRHFERNRAACGPAALLAEEYDIRQRQLRGNLPQAFVHALLLECAGLLPADLPDLPGPPPGGTERSFPLDGSTRSE</sequence>
<evidence type="ECO:0000313" key="4">
    <source>
        <dbReference type="EMBL" id="ROR46976.1"/>
    </source>
</evidence>
<reference evidence="4 5" key="1">
    <citation type="submission" date="2018-11" db="EMBL/GenBank/DDBJ databases">
        <title>Sequencing the genomes of 1000 actinobacteria strains.</title>
        <authorList>
            <person name="Klenk H.-P."/>
        </authorList>
    </citation>
    <scope>NUCLEOTIDE SEQUENCE [LARGE SCALE GENOMIC DNA]</scope>
    <source>
        <strain evidence="4 5">DSM 44780</strain>
    </source>
</reference>
<protein>
    <submittedName>
        <fullName evidence="4">GH15 family glucan-1,4-alpha-glucosidase</fullName>
    </submittedName>
</protein>
<proteinExistence type="predicted"/>
<dbReference type="InterPro" id="IPR045582">
    <property type="entry name" value="Trehalase-like_N"/>
</dbReference>
<dbReference type="AlphaFoldDB" id="A0A8G1UMU3"/>
<dbReference type="InterPro" id="IPR008928">
    <property type="entry name" value="6-hairpin_glycosidase_sf"/>
</dbReference>
<dbReference type="GO" id="GO:0015927">
    <property type="term" value="F:trehalase activity"/>
    <property type="evidence" value="ECO:0007669"/>
    <property type="project" value="TreeGrafter"/>
</dbReference>
<dbReference type="Proteomes" id="UP000267408">
    <property type="component" value="Unassembled WGS sequence"/>
</dbReference>
<dbReference type="OrthoDB" id="3902805at2"/>
<dbReference type="Gene3D" id="1.50.10.10">
    <property type="match status" value="1"/>
</dbReference>
<evidence type="ECO:0000259" key="2">
    <source>
        <dbReference type="Pfam" id="PF00723"/>
    </source>
</evidence>
<dbReference type="Pfam" id="PF00723">
    <property type="entry name" value="Glyco_hydro_15"/>
    <property type="match status" value="1"/>
</dbReference>
<dbReference type="PANTHER" id="PTHR31616">
    <property type="entry name" value="TREHALASE"/>
    <property type="match status" value="1"/>
</dbReference>